<dbReference type="AlphaFoldDB" id="A0AAD3CNG1"/>
<dbReference type="Gene3D" id="2.30.170.20">
    <property type="entry name" value="Ribosomal protein L24e"/>
    <property type="match status" value="1"/>
</dbReference>
<accession>A0AAD3CNG1</accession>
<organism evidence="2 3">
    <name type="scientific">Chaetoceros tenuissimus</name>
    <dbReference type="NCBI Taxonomy" id="426638"/>
    <lineage>
        <taxon>Eukaryota</taxon>
        <taxon>Sar</taxon>
        <taxon>Stramenopiles</taxon>
        <taxon>Ochrophyta</taxon>
        <taxon>Bacillariophyta</taxon>
        <taxon>Coscinodiscophyceae</taxon>
        <taxon>Chaetocerotophycidae</taxon>
        <taxon>Chaetocerotales</taxon>
        <taxon>Chaetocerotaceae</taxon>
        <taxon>Chaetoceros</taxon>
    </lineage>
</organism>
<feature type="compositionally biased region" description="Basic and acidic residues" evidence="1">
    <location>
        <begin position="128"/>
        <end position="150"/>
    </location>
</feature>
<gene>
    <name evidence="2" type="ORF">CTEN210_04647</name>
</gene>
<evidence type="ECO:0000313" key="3">
    <source>
        <dbReference type="Proteomes" id="UP001054902"/>
    </source>
</evidence>
<evidence type="ECO:0000256" key="1">
    <source>
        <dbReference type="SAM" id="MobiDB-lite"/>
    </source>
</evidence>
<name>A0AAD3CNG1_9STRA</name>
<keyword evidence="3" id="KW-1185">Reference proteome</keyword>
<reference evidence="2 3" key="1">
    <citation type="journal article" date="2021" name="Sci. Rep.">
        <title>The genome of the diatom Chaetoceros tenuissimus carries an ancient integrated fragment of an extant virus.</title>
        <authorList>
            <person name="Hongo Y."/>
            <person name="Kimura K."/>
            <person name="Takaki Y."/>
            <person name="Yoshida Y."/>
            <person name="Baba S."/>
            <person name="Kobayashi G."/>
            <person name="Nagasaki K."/>
            <person name="Hano T."/>
            <person name="Tomaru Y."/>
        </authorList>
    </citation>
    <scope>NUCLEOTIDE SEQUENCE [LARGE SCALE GENOMIC DNA]</scope>
    <source>
        <strain evidence="2 3">NIES-3715</strain>
    </source>
</reference>
<comment type="caution">
    <text evidence="2">The sequence shown here is derived from an EMBL/GenBank/DDBJ whole genome shotgun (WGS) entry which is preliminary data.</text>
</comment>
<dbReference type="Gene3D" id="6.10.250.1270">
    <property type="match status" value="1"/>
</dbReference>
<protein>
    <submittedName>
        <fullName evidence="2">Ribosomal L24e-domain-containing protein</fullName>
    </submittedName>
</protein>
<evidence type="ECO:0000313" key="2">
    <source>
        <dbReference type="EMBL" id="GFH48171.1"/>
    </source>
</evidence>
<sequence>MSMSLSSVRTSMSKIWGGGQRILSCPPQLPSTDFRSSSIKTTPWLLQQSFVHCPNTEFTLETESFSSRKKPAKLVWTQAWRRLHKKGLAETTQKKRTRRVAKVARAVVGASLEDIKKKATRTSAQREAALKEVKARKTVAKDQKRADKARGSGAGQRTKLPKNVKR</sequence>
<proteinExistence type="predicted"/>
<feature type="region of interest" description="Disordered" evidence="1">
    <location>
        <begin position="118"/>
        <end position="166"/>
    </location>
</feature>
<dbReference type="InterPro" id="IPR038630">
    <property type="entry name" value="L24e/L24_sf"/>
</dbReference>
<dbReference type="EMBL" id="BLLK01000027">
    <property type="protein sequence ID" value="GFH48171.1"/>
    <property type="molecule type" value="Genomic_DNA"/>
</dbReference>
<dbReference type="Proteomes" id="UP001054902">
    <property type="component" value="Unassembled WGS sequence"/>
</dbReference>